<dbReference type="SUPFAM" id="SSF81383">
    <property type="entry name" value="F-box domain"/>
    <property type="match status" value="2"/>
</dbReference>
<dbReference type="EMBL" id="JAGKQM010000003">
    <property type="protein sequence ID" value="KAH0933397.1"/>
    <property type="molecule type" value="Genomic_DNA"/>
</dbReference>
<dbReference type="Proteomes" id="UP000824890">
    <property type="component" value="Unassembled WGS sequence"/>
</dbReference>
<proteinExistence type="predicted"/>
<reference evidence="2 3" key="1">
    <citation type="submission" date="2021-05" db="EMBL/GenBank/DDBJ databases">
        <title>Genome Assembly of Synthetic Allotetraploid Brassica napus Reveals Homoeologous Exchanges between Subgenomes.</title>
        <authorList>
            <person name="Davis J.T."/>
        </authorList>
    </citation>
    <scope>NUCLEOTIDE SEQUENCE [LARGE SCALE GENOMIC DNA]</scope>
    <source>
        <strain evidence="3">cv. Da-Ae</strain>
        <tissue evidence="2">Seedling</tissue>
    </source>
</reference>
<dbReference type="InterPro" id="IPR015915">
    <property type="entry name" value="Kelch-typ_b-propeller"/>
</dbReference>
<dbReference type="CDD" id="cd22152">
    <property type="entry name" value="F-box_AtAFR-like"/>
    <property type="match status" value="2"/>
</dbReference>
<protein>
    <recommendedName>
        <fullName evidence="1">F-box domain-containing protein</fullName>
    </recommendedName>
</protein>
<name>A0ABQ8DW42_BRANA</name>
<dbReference type="InterPro" id="IPR036047">
    <property type="entry name" value="F-box-like_dom_sf"/>
</dbReference>
<feature type="domain" description="F-box" evidence="1">
    <location>
        <begin position="454"/>
        <end position="500"/>
    </location>
</feature>
<organism evidence="2 3">
    <name type="scientific">Brassica napus</name>
    <name type="common">Rape</name>
    <dbReference type="NCBI Taxonomy" id="3708"/>
    <lineage>
        <taxon>Eukaryota</taxon>
        <taxon>Viridiplantae</taxon>
        <taxon>Streptophyta</taxon>
        <taxon>Embryophyta</taxon>
        <taxon>Tracheophyta</taxon>
        <taxon>Spermatophyta</taxon>
        <taxon>Magnoliopsida</taxon>
        <taxon>eudicotyledons</taxon>
        <taxon>Gunneridae</taxon>
        <taxon>Pentapetalae</taxon>
        <taxon>rosids</taxon>
        <taxon>malvids</taxon>
        <taxon>Brassicales</taxon>
        <taxon>Brassicaceae</taxon>
        <taxon>Brassiceae</taxon>
        <taxon>Brassica</taxon>
    </lineage>
</organism>
<dbReference type="SMART" id="SM00256">
    <property type="entry name" value="FBOX"/>
    <property type="match status" value="2"/>
</dbReference>
<feature type="non-terminal residue" evidence="2">
    <location>
        <position position="1"/>
    </location>
</feature>
<comment type="caution">
    <text evidence="2">The sequence shown here is derived from an EMBL/GenBank/DDBJ whole genome shotgun (WGS) entry which is preliminary data.</text>
</comment>
<keyword evidence="3" id="KW-1185">Reference proteome</keyword>
<dbReference type="Pfam" id="PF25210">
    <property type="entry name" value="Kelch_FKB95"/>
    <property type="match status" value="2"/>
</dbReference>
<dbReference type="PANTHER" id="PTHR24414">
    <property type="entry name" value="F-BOX/KELCH-REPEAT PROTEIN SKIP4"/>
    <property type="match status" value="1"/>
</dbReference>
<evidence type="ECO:0000313" key="3">
    <source>
        <dbReference type="Proteomes" id="UP000824890"/>
    </source>
</evidence>
<evidence type="ECO:0000313" key="2">
    <source>
        <dbReference type="EMBL" id="KAH0933397.1"/>
    </source>
</evidence>
<evidence type="ECO:0000259" key="1">
    <source>
        <dbReference type="PROSITE" id="PS50181"/>
    </source>
</evidence>
<dbReference type="SUPFAM" id="SSF117281">
    <property type="entry name" value="Kelch motif"/>
    <property type="match status" value="2"/>
</dbReference>
<dbReference type="Pfam" id="PF00646">
    <property type="entry name" value="F-box"/>
    <property type="match status" value="2"/>
</dbReference>
<feature type="domain" description="F-box" evidence="1">
    <location>
        <begin position="83"/>
        <end position="129"/>
    </location>
</feature>
<dbReference type="InterPro" id="IPR001810">
    <property type="entry name" value="F-box_dom"/>
</dbReference>
<dbReference type="InterPro" id="IPR050354">
    <property type="entry name" value="F-box/kelch-repeat_ARATH"/>
</dbReference>
<gene>
    <name evidence="2" type="ORF">HID58_010514</name>
</gene>
<dbReference type="PROSITE" id="PS50181">
    <property type="entry name" value="FBOX"/>
    <property type="match status" value="2"/>
</dbReference>
<dbReference type="PANTHER" id="PTHR24414:SF134">
    <property type="entry name" value="F-BOX DOMAIN-CONTAINING PROTEIN"/>
    <property type="match status" value="1"/>
</dbReference>
<sequence>TYIETLIAVYADSDQQLLHRPHVLASKRYHSDSSPGEFENISPVKRKSVVGNLRIGLATSNENLMIIITVIFNMSELMELSVSPLIPSLPDDVTLDIVARVPRSHYPTLSLVSKKFRKLIASPKLYKRRSQLGITQHRLYAFLRNRNTGDCRFYILHRKLNSRNRLVIVRSLPPVSYRGSFVSVGSKVYVFNDVDALCIDCASHTAQAIPDMPQRFSATPMPSKVANVIDGKVYLIGDSRFTSDHGMSWRKTVMVLDSETQVWEPVMMKEDMWVGALWSDAVVLEDKICMKGHRNANSFVYEPKEKKWELMDEVLNSKHWESACVVDDLLYYHDCSEKALRAYDPKQSRWSVVYGLDEFLASECAQSKWPNTVKCGEKKLALFFPKKHDGKQVICCAEIALERRQDGEVWGKMESCDVVIEDGPFDMVKCVSVTDTHINHMSENMKQSPEMLLSPLIPSLPDDVTIDIVARVPRSHYPTLSLVSKSFRNLIASSKLYKRRSQLGITQRRLYAVLRNRNTGEFSFYVLHRKLNGYNRLVVVRSLPFMSSRGSCVSVGSKVYVFNDLSVLSFDCTSHTVQRGPNFPQRMSYKEVNVIGKKVYVIGDAFCHYVQGTGWMKVWQKAVTVFDTETESLEPKLVHEDMAVGVGPFWSDSVVLEDKIYLKGYMNGNSFVYGPEEREWELMDEVMNSKDWEGACVVDGVLYYHDRSGKVLRAYDPKQGCWSVVNGLEEFLAVETGRSRLSITVNYGAEKLALFFPKKQYGEKMICCAEIGLERRQGGEIWGKVQWCHIVIGDGPFDMVECVSVTIAFLRLK</sequence>
<dbReference type="InterPro" id="IPR057499">
    <property type="entry name" value="Kelch_FKB95"/>
</dbReference>
<accession>A0ABQ8DW42</accession>
<dbReference type="Gene3D" id="2.120.10.80">
    <property type="entry name" value="Kelch-type beta propeller"/>
    <property type="match status" value="2"/>
</dbReference>